<dbReference type="InterPro" id="IPR029044">
    <property type="entry name" value="Nucleotide-diphossugar_trans"/>
</dbReference>
<comment type="catalytic activity">
    <reaction evidence="8">
        <text>dTTP + alpha-D-glucose 1-phosphate + H(+) = dTDP-alpha-D-glucose + diphosphate</text>
        <dbReference type="Rhea" id="RHEA:15225"/>
        <dbReference type="ChEBI" id="CHEBI:15378"/>
        <dbReference type="ChEBI" id="CHEBI:33019"/>
        <dbReference type="ChEBI" id="CHEBI:37568"/>
        <dbReference type="ChEBI" id="CHEBI:57477"/>
        <dbReference type="ChEBI" id="CHEBI:58601"/>
        <dbReference type="EC" id="2.7.7.24"/>
    </reaction>
</comment>
<evidence type="ECO:0000259" key="9">
    <source>
        <dbReference type="Pfam" id="PF00483"/>
    </source>
</evidence>
<protein>
    <recommendedName>
        <fullName evidence="3">glucose-1-phosphate thymidylyltransferase</fullName>
        <ecNumber evidence="3">2.7.7.24</ecNumber>
    </recommendedName>
</protein>
<dbReference type="Gene3D" id="3.90.550.10">
    <property type="entry name" value="Spore Coat Polysaccharide Biosynthesis Protein SpsA, Chain A"/>
    <property type="match status" value="1"/>
</dbReference>
<dbReference type="EMBL" id="LAZR01001756">
    <property type="protein sequence ID" value="KKN39559.1"/>
    <property type="molecule type" value="Genomic_DNA"/>
</dbReference>
<evidence type="ECO:0000256" key="2">
    <source>
        <dbReference type="ARBA" id="ARBA00010480"/>
    </source>
</evidence>
<name>A0A0F9QAK9_9ZZZZ</name>
<keyword evidence="4" id="KW-0808">Transferase</keyword>
<dbReference type="Pfam" id="PF00483">
    <property type="entry name" value="NTP_transferase"/>
    <property type="match status" value="1"/>
</dbReference>
<feature type="domain" description="Nucleotidyl transferase" evidence="9">
    <location>
        <begin position="2"/>
        <end position="83"/>
    </location>
</feature>
<dbReference type="InterPro" id="IPR005907">
    <property type="entry name" value="G1P_thy_trans_s"/>
</dbReference>
<reference evidence="10" key="1">
    <citation type="journal article" date="2015" name="Nature">
        <title>Complex archaea that bridge the gap between prokaryotes and eukaryotes.</title>
        <authorList>
            <person name="Spang A."/>
            <person name="Saw J.H."/>
            <person name="Jorgensen S.L."/>
            <person name="Zaremba-Niedzwiedzka K."/>
            <person name="Martijn J."/>
            <person name="Lind A.E."/>
            <person name="van Eijk R."/>
            <person name="Schleper C."/>
            <person name="Guy L."/>
            <person name="Ettema T.J."/>
        </authorList>
    </citation>
    <scope>NUCLEOTIDE SEQUENCE</scope>
</reference>
<evidence type="ECO:0000313" key="10">
    <source>
        <dbReference type="EMBL" id="KKN39559.1"/>
    </source>
</evidence>
<evidence type="ECO:0000256" key="8">
    <source>
        <dbReference type="ARBA" id="ARBA00049336"/>
    </source>
</evidence>
<keyword evidence="7" id="KW-0460">Magnesium</keyword>
<comment type="cofactor">
    <cofactor evidence="1">
        <name>Mg(2+)</name>
        <dbReference type="ChEBI" id="CHEBI:18420"/>
    </cofactor>
</comment>
<dbReference type="AlphaFoldDB" id="A0A0F9QAK9"/>
<evidence type="ECO:0000256" key="5">
    <source>
        <dbReference type="ARBA" id="ARBA00022695"/>
    </source>
</evidence>
<keyword evidence="6" id="KW-0479">Metal-binding</keyword>
<gene>
    <name evidence="10" type="ORF">LCGC14_0742070</name>
</gene>
<accession>A0A0F9QAK9</accession>
<dbReference type="EC" id="2.7.7.24" evidence="3"/>
<evidence type="ECO:0000256" key="4">
    <source>
        <dbReference type="ARBA" id="ARBA00022679"/>
    </source>
</evidence>
<comment type="similarity">
    <text evidence="2">Belongs to the glucose-1-phosphate thymidylyltransferase family.</text>
</comment>
<dbReference type="GO" id="GO:0008879">
    <property type="term" value="F:glucose-1-phosphate thymidylyltransferase activity"/>
    <property type="evidence" value="ECO:0007669"/>
    <property type="project" value="UniProtKB-EC"/>
</dbReference>
<evidence type="ECO:0000256" key="1">
    <source>
        <dbReference type="ARBA" id="ARBA00001946"/>
    </source>
</evidence>
<keyword evidence="5" id="KW-0548">Nucleotidyltransferase</keyword>
<sequence>MKALITAGGKGTRLRPITHTNNKHLIPIANKPMIHYAIEAVVEAGIKEIGIVINPDTGNEIKEALGNGEKWDISLTYIIQENP</sequence>
<comment type="caution">
    <text evidence="10">The sequence shown here is derived from an EMBL/GenBank/DDBJ whole genome shotgun (WGS) entry which is preliminary data.</text>
</comment>
<dbReference type="PANTHER" id="PTHR43532">
    <property type="entry name" value="GLUCOSE-1-PHOSPHATE THYMIDYLYLTRANSFERASE"/>
    <property type="match status" value="1"/>
</dbReference>
<evidence type="ECO:0000256" key="7">
    <source>
        <dbReference type="ARBA" id="ARBA00022842"/>
    </source>
</evidence>
<dbReference type="PANTHER" id="PTHR43532:SF1">
    <property type="entry name" value="GLUCOSE-1-PHOSPHATE THYMIDYLYLTRANSFERASE 1"/>
    <property type="match status" value="1"/>
</dbReference>
<dbReference type="SUPFAM" id="SSF53448">
    <property type="entry name" value="Nucleotide-diphospho-sugar transferases"/>
    <property type="match status" value="1"/>
</dbReference>
<evidence type="ECO:0000256" key="3">
    <source>
        <dbReference type="ARBA" id="ARBA00012461"/>
    </source>
</evidence>
<organism evidence="10">
    <name type="scientific">marine sediment metagenome</name>
    <dbReference type="NCBI Taxonomy" id="412755"/>
    <lineage>
        <taxon>unclassified sequences</taxon>
        <taxon>metagenomes</taxon>
        <taxon>ecological metagenomes</taxon>
    </lineage>
</organism>
<dbReference type="GO" id="GO:0046872">
    <property type="term" value="F:metal ion binding"/>
    <property type="evidence" value="ECO:0007669"/>
    <property type="project" value="UniProtKB-KW"/>
</dbReference>
<dbReference type="InterPro" id="IPR005835">
    <property type="entry name" value="NTP_transferase_dom"/>
</dbReference>
<evidence type="ECO:0000256" key="6">
    <source>
        <dbReference type="ARBA" id="ARBA00022723"/>
    </source>
</evidence>
<proteinExistence type="inferred from homology"/>